<comment type="similarity">
    <text evidence="2">Belongs to the sulfatase family.</text>
</comment>
<keyword evidence="3" id="KW-0479">Metal-binding</keyword>
<evidence type="ECO:0000256" key="3">
    <source>
        <dbReference type="ARBA" id="ARBA00022723"/>
    </source>
</evidence>
<protein>
    <submittedName>
        <fullName evidence="8">Sulfatase</fullName>
    </submittedName>
</protein>
<dbReference type="InterPro" id="IPR017850">
    <property type="entry name" value="Alkaline_phosphatase_core_sf"/>
</dbReference>
<reference evidence="8 9" key="1">
    <citation type="submission" date="2018-12" db="EMBL/GenBank/DDBJ databases">
        <title>Flammeovirga pectinis sp. nov., isolated from the gut of the Korean scallop, Patinopecten yessoensis.</title>
        <authorList>
            <person name="Bae J.-W."/>
            <person name="Jeong Y.-S."/>
            <person name="Kang W."/>
        </authorList>
    </citation>
    <scope>NUCLEOTIDE SEQUENCE [LARGE SCALE GENOMIC DNA]</scope>
    <source>
        <strain evidence="8 9">L12M1</strain>
    </source>
</reference>
<evidence type="ECO:0000256" key="6">
    <source>
        <dbReference type="ARBA" id="ARBA00022837"/>
    </source>
</evidence>
<dbReference type="SUPFAM" id="SSF53649">
    <property type="entry name" value="Alkaline phosphatase-like"/>
    <property type="match status" value="1"/>
</dbReference>
<dbReference type="CDD" id="cd16144">
    <property type="entry name" value="ARS_like"/>
    <property type="match status" value="1"/>
</dbReference>
<keyword evidence="9" id="KW-1185">Reference proteome</keyword>
<keyword evidence="4" id="KW-0732">Signal</keyword>
<accession>A0A3Q9FTB9</accession>
<dbReference type="GO" id="GO:0046872">
    <property type="term" value="F:metal ion binding"/>
    <property type="evidence" value="ECO:0007669"/>
    <property type="project" value="UniProtKB-KW"/>
</dbReference>
<evidence type="ECO:0000256" key="1">
    <source>
        <dbReference type="ARBA" id="ARBA00001913"/>
    </source>
</evidence>
<proteinExistence type="inferred from homology"/>
<gene>
    <name evidence="8" type="ORF">EI427_17380</name>
</gene>
<dbReference type="Pfam" id="PF00884">
    <property type="entry name" value="Sulfatase"/>
    <property type="match status" value="1"/>
</dbReference>
<feature type="domain" description="Sulfatase N-terminal" evidence="7">
    <location>
        <begin position="25"/>
        <end position="347"/>
    </location>
</feature>
<dbReference type="PANTHER" id="PTHR42693:SF42">
    <property type="entry name" value="ARYLSULFATASE G"/>
    <property type="match status" value="1"/>
</dbReference>
<dbReference type="Gene3D" id="3.40.720.10">
    <property type="entry name" value="Alkaline Phosphatase, subunit A"/>
    <property type="match status" value="1"/>
</dbReference>
<evidence type="ECO:0000256" key="5">
    <source>
        <dbReference type="ARBA" id="ARBA00022801"/>
    </source>
</evidence>
<evidence type="ECO:0000259" key="7">
    <source>
        <dbReference type="Pfam" id="PF00884"/>
    </source>
</evidence>
<dbReference type="KEGG" id="fll:EI427_17380"/>
<evidence type="ECO:0000256" key="2">
    <source>
        <dbReference type="ARBA" id="ARBA00008779"/>
    </source>
</evidence>
<evidence type="ECO:0000256" key="4">
    <source>
        <dbReference type="ARBA" id="ARBA00022729"/>
    </source>
</evidence>
<organism evidence="8 9">
    <name type="scientific">Flammeovirga pectinis</name>
    <dbReference type="NCBI Taxonomy" id="2494373"/>
    <lineage>
        <taxon>Bacteria</taxon>
        <taxon>Pseudomonadati</taxon>
        <taxon>Bacteroidota</taxon>
        <taxon>Cytophagia</taxon>
        <taxon>Cytophagales</taxon>
        <taxon>Flammeovirgaceae</taxon>
        <taxon>Flammeovirga</taxon>
    </lineage>
</organism>
<dbReference type="PROSITE" id="PS00523">
    <property type="entry name" value="SULFATASE_1"/>
    <property type="match status" value="1"/>
</dbReference>
<dbReference type="OrthoDB" id="975025at2"/>
<name>A0A3Q9FTB9_9BACT</name>
<dbReference type="InterPro" id="IPR000917">
    <property type="entry name" value="Sulfatase_N"/>
</dbReference>
<dbReference type="PANTHER" id="PTHR42693">
    <property type="entry name" value="ARYLSULFATASE FAMILY MEMBER"/>
    <property type="match status" value="1"/>
</dbReference>
<comment type="cofactor">
    <cofactor evidence="1">
        <name>Ca(2+)</name>
        <dbReference type="ChEBI" id="CHEBI:29108"/>
    </cofactor>
</comment>
<keyword evidence="5" id="KW-0378">Hydrolase</keyword>
<evidence type="ECO:0000313" key="9">
    <source>
        <dbReference type="Proteomes" id="UP000267268"/>
    </source>
</evidence>
<dbReference type="InterPro" id="IPR050738">
    <property type="entry name" value="Sulfatase"/>
</dbReference>
<dbReference type="AlphaFoldDB" id="A0A3Q9FTB9"/>
<dbReference type="Proteomes" id="UP000267268">
    <property type="component" value="Chromosome 1"/>
</dbReference>
<dbReference type="InterPro" id="IPR024607">
    <property type="entry name" value="Sulfatase_CS"/>
</dbReference>
<keyword evidence="6" id="KW-0106">Calcium</keyword>
<dbReference type="Gene3D" id="3.30.1120.10">
    <property type="match status" value="1"/>
</dbReference>
<evidence type="ECO:0000313" key="8">
    <source>
        <dbReference type="EMBL" id="AZQ64611.1"/>
    </source>
</evidence>
<dbReference type="EMBL" id="CP034562">
    <property type="protein sequence ID" value="AZQ64611.1"/>
    <property type="molecule type" value="Genomic_DNA"/>
</dbReference>
<dbReference type="GO" id="GO:0004065">
    <property type="term" value="F:arylsulfatase activity"/>
    <property type="evidence" value="ECO:0007669"/>
    <property type="project" value="TreeGrafter"/>
</dbReference>
<sequence>MKHYLTITLFFGLLFSLTLKAQNKPNIVLLFVDDYGWSDLNYRNKTFTTPNIDQLKKESLEFTRAYVPTPTCSPSRASILTGKEAARLQMPRHIKDEFPDGSNTKEFGIWSKDPAKRGSRNWLPLEEVTYAEKLKEFGYYNAFMGKWHLGHQPYHPIHQGFDEQTGTSNFGHPKNYYAPFFKNGPALEEYKNDKDAYLTDVLTDKAVNFINEYDKEQPFMLSLWYYTVHGPHIGRKDLIQKYLDQGMQPAYAKYHAMVETMDASVGVVRAALKEKGIDDNTVIIFTSDQGGFFENLPLAGGKRNNTLGEGGARVPMLINYPGVTKVNTECSTPIQTIDVFPTLMEIASGEKYKDNAINGVSLMPLIQQKKIKDRNLYFFRSYEDQYAAIMTGDWKLVKYFSGKYQLFNVVDDISEKNDLIDKEAKRASKMKKDLAAWEKEVYAGWEEVTEANSVFFQIPPKRKSK</sequence>